<protein>
    <recommendedName>
        <fullName evidence="1">Cytochrome P460 domain-containing protein</fullName>
    </recommendedName>
</protein>
<dbReference type="InterPro" id="IPR032033">
    <property type="entry name" value="Cytochrome_P460"/>
</dbReference>
<evidence type="ECO:0000259" key="1">
    <source>
        <dbReference type="Pfam" id="PF16694"/>
    </source>
</evidence>
<evidence type="ECO:0000313" key="2">
    <source>
        <dbReference type="EMBL" id="GJE55222.1"/>
    </source>
</evidence>
<comment type="caution">
    <text evidence="2">The sequence shown here is derived from an EMBL/GenBank/DDBJ whole genome shotgun (WGS) entry which is preliminary data.</text>
</comment>
<organism evidence="2 3">
    <name type="scientific">Methylobacterium thuringiense</name>
    <dbReference type="NCBI Taxonomy" id="1003091"/>
    <lineage>
        <taxon>Bacteria</taxon>
        <taxon>Pseudomonadati</taxon>
        <taxon>Pseudomonadota</taxon>
        <taxon>Alphaproteobacteria</taxon>
        <taxon>Hyphomicrobiales</taxon>
        <taxon>Methylobacteriaceae</taxon>
        <taxon>Methylobacterium</taxon>
    </lineage>
</organism>
<proteinExistence type="predicted"/>
<dbReference type="Gene3D" id="3.50.70.20">
    <property type="entry name" value="Cytochrome P460"/>
    <property type="match status" value="1"/>
</dbReference>
<gene>
    <name evidence="2" type="ORF">EKPJFOCH_1711</name>
</gene>
<sequence length="280" mass="30686">MISRPLAVSAVLLNRHPHETDPPRQHVGGSISSKIAVRPLPSFHRLKADRQKSTQPSRSPSLLCAMSESWPHACARTFRLPRTLCKICDYQIILGLGTFVRQGEGIMYISYVKATLCASAVFIVASVAIAQGLDAETEPGRISELPEGYRSFELISVAHEAGSLNDIRAILGNDIAMSAYRSGKRPFPDGSVIVRLAYKYVSSEQNNEVFGQQQSFIAGDPTNIQVDAKDSKKWPTTGGWGFGQFVNGKSDPNSQSVQTCFACHNRLDSPRDLVFTNYAP</sequence>
<name>A0ABQ4TMA4_9HYPH</name>
<dbReference type="CDD" id="cd20753">
    <property type="entry name" value="cyt_P460_Mc-like"/>
    <property type="match status" value="1"/>
</dbReference>
<reference evidence="2" key="2">
    <citation type="submission" date="2021-08" db="EMBL/GenBank/DDBJ databases">
        <authorList>
            <person name="Tani A."/>
            <person name="Ola A."/>
            <person name="Ogura Y."/>
            <person name="Katsura K."/>
            <person name="Hayashi T."/>
        </authorList>
    </citation>
    <scope>NUCLEOTIDE SEQUENCE</scope>
    <source>
        <strain evidence="2">DSM 23674</strain>
    </source>
</reference>
<dbReference type="Pfam" id="PF16694">
    <property type="entry name" value="Cytochrome_P460"/>
    <property type="match status" value="1"/>
</dbReference>
<dbReference type="InterPro" id="IPR038142">
    <property type="entry name" value="Cytochrome_P460_sp"/>
</dbReference>
<feature type="domain" description="Cytochrome P460" evidence="1">
    <location>
        <begin position="146"/>
        <end position="276"/>
    </location>
</feature>
<dbReference type="EMBL" id="BPRA01000007">
    <property type="protein sequence ID" value="GJE55222.1"/>
    <property type="molecule type" value="Genomic_DNA"/>
</dbReference>
<evidence type="ECO:0000313" key="3">
    <source>
        <dbReference type="Proteomes" id="UP001055101"/>
    </source>
</evidence>
<dbReference type="Proteomes" id="UP001055101">
    <property type="component" value="Unassembled WGS sequence"/>
</dbReference>
<reference evidence="2" key="1">
    <citation type="journal article" date="2021" name="Front. Microbiol.">
        <title>Comprehensive Comparative Genomics and Phenotyping of Methylobacterium Species.</title>
        <authorList>
            <person name="Alessa O."/>
            <person name="Ogura Y."/>
            <person name="Fujitani Y."/>
            <person name="Takami H."/>
            <person name="Hayashi T."/>
            <person name="Sahin N."/>
            <person name="Tani A."/>
        </authorList>
    </citation>
    <scope>NUCLEOTIDE SEQUENCE</scope>
    <source>
        <strain evidence="2">DSM 23674</strain>
    </source>
</reference>
<accession>A0ABQ4TMA4</accession>
<keyword evidence="3" id="KW-1185">Reference proteome</keyword>